<proteinExistence type="predicted"/>
<dbReference type="AlphaFoldDB" id="A0A3L7APD6"/>
<evidence type="ECO:0000313" key="2">
    <source>
        <dbReference type="Proteomes" id="UP000269438"/>
    </source>
</evidence>
<dbReference type="Gene3D" id="3.40.50.1820">
    <property type="entry name" value="alpha/beta hydrolase"/>
    <property type="match status" value="1"/>
</dbReference>
<keyword evidence="1" id="KW-0378">Hydrolase</keyword>
<sequence length="564" mass="62018">MAGMAITSIFEEDSLVPIALTSDALYLFSRLRGELFRTTSTGEPADGPYEHVSLAPLTSPFSLPGHGATYDIAQSRGVTAVSEYVYSDRGLIFTRKRWHRSPSIEHHRFLAPIPSPTKSGMYLLYSPISVPGQYLLLDVSNGNTLETPSAIGIPRFVFSDGSILTESARERWSIYDAGLVVLSGKGAPVCAASDFAIVRQASKEGDGFVLVRHSGQVPLHMGGGWVIVSAVASNSVVLAYAVHPILGQRVFRANPDTMTFTPWLSGGGTSELFSLGAHSTPIIRCTGVASGSRWRTPDVEYTGIFAPREDLEIRNVMVEGMPCVTLRHRTETATRLVVSLHGGPDSHELDDLRYGGMYRDLLDVGCEILIVNYPGSKSLGRGLQRVAWNNWESSARRVARAVARLTSDRHHVQVWLFGTSFGAWMALQIACHVAIDQIIALSPVLNVVEHLDRHRDTDQDFRIWAERRFGDHYRDRGEGQNQVLACPSPVCVLVPDSDEIVSPDSTIASVRLAQDAGRRWDLWMLPGTHYPRRAGDATIRWAALRRAFDVRTRGAQGDQGHPRG</sequence>
<reference evidence="1 2" key="1">
    <citation type="submission" date="2018-10" db="EMBL/GenBank/DDBJ databases">
        <authorList>
            <person name="Li J."/>
        </authorList>
    </citation>
    <scope>NUCLEOTIDE SEQUENCE [LARGE SCALE GENOMIC DNA]</scope>
    <source>
        <strain evidence="1 2">JCM 11654</strain>
    </source>
</reference>
<dbReference type="EMBL" id="RCUY01000009">
    <property type="protein sequence ID" value="RLP82339.1"/>
    <property type="molecule type" value="Genomic_DNA"/>
</dbReference>
<comment type="caution">
    <text evidence="1">The sequence shown here is derived from an EMBL/GenBank/DDBJ whole genome shotgun (WGS) entry which is preliminary data.</text>
</comment>
<dbReference type="Proteomes" id="UP000269438">
    <property type="component" value="Unassembled WGS sequence"/>
</dbReference>
<organism evidence="1 2">
    <name type="scientific">Mycetocola lacteus</name>
    <dbReference type="NCBI Taxonomy" id="76637"/>
    <lineage>
        <taxon>Bacteria</taxon>
        <taxon>Bacillati</taxon>
        <taxon>Actinomycetota</taxon>
        <taxon>Actinomycetes</taxon>
        <taxon>Micrococcales</taxon>
        <taxon>Microbacteriaceae</taxon>
        <taxon>Mycetocola</taxon>
    </lineage>
</organism>
<name>A0A3L7APD6_9MICO</name>
<dbReference type="GO" id="GO:0016787">
    <property type="term" value="F:hydrolase activity"/>
    <property type="evidence" value="ECO:0007669"/>
    <property type="project" value="UniProtKB-KW"/>
</dbReference>
<protein>
    <submittedName>
        <fullName evidence="1">Alpha/beta hydrolase</fullName>
    </submittedName>
</protein>
<accession>A0A3L7APD6</accession>
<gene>
    <name evidence="1" type="ORF">D9V34_11165</name>
</gene>
<dbReference type="InterPro" id="IPR010463">
    <property type="entry name" value="DUF1057"/>
</dbReference>
<dbReference type="Pfam" id="PF06342">
    <property type="entry name" value="DUF1057"/>
    <property type="match status" value="1"/>
</dbReference>
<evidence type="ECO:0000313" key="1">
    <source>
        <dbReference type="EMBL" id="RLP82339.1"/>
    </source>
</evidence>
<dbReference type="InterPro" id="IPR029058">
    <property type="entry name" value="AB_hydrolase_fold"/>
</dbReference>
<keyword evidence="2" id="KW-1185">Reference proteome</keyword>
<dbReference type="SUPFAM" id="SSF53474">
    <property type="entry name" value="alpha/beta-Hydrolases"/>
    <property type="match status" value="1"/>
</dbReference>